<dbReference type="AlphaFoldDB" id="A0A6C2UP52"/>
<evidence type="ECO:0000256" key="1">
    <source>
        <dbReference type="SAM" id="Coils"/>
    </source>
</evidence>
<feature type="coiled-coil region" evidence="1">
    <location>
        <begin position="114"/>
        <end position="141"/>
    </location>
</feature>
<dbReference type="GO" id="GO:0009307">
    <property type="term" value="P:DNA restriction-modification system"/>
    <property type="evidence" value="ECO:0007669"/>
    <property type="project" value="InterPro"/>
</dbReference>
<dbReference type="GO" id="GO:0003677">
    <property type="term" value="F:DNA binding"/>
    <property type="evidence" value="ECO:0007669"/>
    <property type="project" value="InterPro"/>
</dbReference>
<accession>A0A6C2UP52</accession>
<dbReference type="Gene3D" id="3.40.1350.10">
    <property type="match status" value="1"/>
</dbReference>
<organism evidence="4 5">
    <name type="scientific">Pontiella sulfatireligans</name>
    <dbReference type="NCBI Taxonomy" id="2750658"/>
    <lineage>
        <taxon>Bacteria</taxon>
        <taxon>Pseudomonadati</taxon>
        <taxon>Kiritimatiellota</taxon>
        <taxon>Kiritimatiellia</taxon>
        <taxon>Kiritimatiellales</taxon>
        <taxon>Pontiellaceae</taxon>
        <taxon>Pontiella</taxon>
    </lineage>
</organism>
<dbReference type="InterPro" id="IPR011856">
    <property type="entry name" value="tRNA_endonuc-like_dom_sf"/>
</dbReference>
<dbReference type="GO" id="GO:0015666">
    <property type="term" value="F:restriction endodeoxyribonuclease activity"/>
    <property type="evidence" value="ECO:0007669"/>
    <property type="project" value="TreeGrafter"/>
</dbReference>
<feature type="transmembrane region" description="Helical" evidence="2">
    <location>
        <begin position="44"/>
        <end position="77"/>
    </location>
</feature>
<keyword evidence="2" id="KW-0472">Membrane</keyword>
<dbReference type="InterPro" id="IPR007560">
    <property type="entry name" value="Restrct_endonuc_IV_Mrr"/>
</dbReference>
<feature type="domain" description="Restriction endonuclease type IV Mrr" evidence="3">
    <location>
        <begin position="146"/>
        <end position="253"/>
    </location>
</feature>
<keyword evidence="2" id="KW-0812">Transmembrane</keyword>
<keyword evidence="5" id="KW-1185">Reference proteome</keyword>
<dbReference type="Pfam" id="PF04471">
    <property type="entry name" value="Mrr_cat"/>
    <property type="match status" value="1"/>
</dbReference>
<gene>
    <name evidence="4" type="ORF">SCARR_04126</name>
</gene>
<evidence type="ECO:0000313" key="4">
    <source>
        <dbReference type="EMBL" id="VGO22045.1"/>
    </source>
</evidence>
<dbReference type="EMBL" id="CAAHFH010000002">
    <property type="protein sequence ID" value="VGO22045.1"/>
    <property type="molecule type" value="Genomic_DNA"/>
</dbReference>
<name>A0A6C2UP52_9BACT</name>
<keyword evidence="2" id="KW-1133">Transmembrane helix</keyword>
<dbReference type="PANTHER" id="PTHR30015:SF6">
    <property type="entry name" value="SLL1429 PROTEIN"/>
    <property type="match status" value="1"/>
</dbReference>
<keyword evidence="1" id="KW-0175">Coiled coil</keyword>
<evidence type="ECO:0000259" key="3">
    <source>
        <dbReference type="Pfam" id="PF04471"/>
    </source>
</evidence>
<protein>
    <recommendedName>
        <fullName evidence="3">Restriction endonuclease type IV Mrr domain-containing protein</fullName>
    </recommendedName>
</protein>
<dbReference type="InterPro" id="IPR052906">
    <property type="entry name" value="Type_IV_Methyl-Rstrct_Enzyme"/>
</dbReference>
<sequence length="502" mass="57530">MGVRRQFVSPSLSDFSLNATTYRRCREDYNARQESRTKSDNTTLIATSAIGAVIGGCLSFGAGFIGFILGGLAGGALVSEKQDIKTSQDLLNTNKYDQAVAEYELAVECRDRLLNEREQNVRRQRERERQLKIRLEKQKQEDYWLNLNPYEFEEDVALCLKHCGMVDEVRVTKKSGDEGVDIWAHKGRQKIIIQCKAYASPVGIKDARELLGVKIHLNVPRAILVSRSTFTGSVSDFAHGNGLELIGLEDLLRFGYPRQPQQSEQKNHAPQVKNLAVEKSAICKHTLDDVFLNEVSRKDARLAHWKAQTQDDSSQIKAKQNRWLINRGFDTTNWERGYADMVIKILDERKVQGLATPKQIKWLLRNGHTNTLEMSVEDANKIINAPAYDFYKSIPPKKSDDAPQRYQKPKTAILNKRPTKKWDNVGPRFDVRDIIEEEPFLKNIVQCHKDLLEWEPSSPEDFDPPTETQLIFFYRMNIQAVDWSRGFAEEIMQAILREESKT</sequence>
<evidence type="ECO:0000256" key="2">
    <source>
        <dbReference type="SAM" id="Phobius"/>
    </source>
</evidence>
<dbReference type="PANTHER" id="PTHR30015">
    <property type="entry name" value="MRR RESTRICTION SYSTEM PROTEIN"/>
    <property type="match status" value="1"/>
</dbReference>
<dbReference type="Proteomes" id="UP000346198">
    <property type="component" value="Unassembled WGS sequence"/>
</dbReference>
<dbReference type="InterPro" id="IPR011335">
    <property type="entry name" value="Restrct_endonuc-II-like"/>
</dbReference>
<proteinExistence type="predicted"/>
<evidence type="ECO:0000313" key="5">
    <source>
        <dbReference type="Proteomes" id="UP000346198"/>
    </source>
</evidence>
<reference evidence="4 5" key="1">
    <citation type="submission" date="2019-04" db="EMBL/GenBank/DDBJ databases">
        <authorList>
            <person name="Van Vliet M D."/>
        </authorList>
    </citation>
    <scope>NUCLEOTIDE SEQUENCE [LARGE SCALE GENOMIC DNA]</scope>
    <source>
        <strain evidence="4 5">F21</strain>
    </source>
</reference>
<dbReference type="SUPFAM" id="SSF52980">
    <property type="entry name" value="Restriction endonuclease-like"/>
    <property type="match status" value="1"/>
</dbReference>